<feature type="compositionally biased region" description="Polar residues" evidence="1">
    <location>
        <begin position="54"/>
        <end position="63"/>
    </location>
</feature>
<keyword evidence="2" id="KW-1185">Reference proteome</keyword>
<dbReference type="AlphaFoldDB" id="A0A914HZI7"/>
<feature type="compositionally biased region" description="Basic residues" evidence="1">
    <location>
        <begin position="143"/>
        <end position="152"/>
    </location>
</feature>
<dbReference type="WBParaSite" id="Gr19_v10_g5925.t1">
    <property type="protein sequence ID" value="Gr19_v10_g5925.t1"/>
    <property type="gene ID" value="Gr19_v10_g5925"/>
</dbReference>
<organism evidence="2 3">
    <name type="scientific">Globodera rostochiensis</name>
    <name type="common">Golden nematode worm</name>
    <name type="synonym">Heterodera rostochiensis</name>
    <dbReference type="NCBI Taxonomy" id="31243"/>
    <lineage>
        <taxon>Eukaryota</taxon>
        <taxon>Metazoa</taxon>
        <taxon>Ecdysozoa</taxon>
        <taxon>Nematoda</taxon>
        <taxon>Chromadorea</taxon>
        <taxon>Rhabditida</taxon>
        <taxon>Tylenchina</taxon>
        <taxon>Tylenchomorpha</taxon>
        <taxon>Tylenchoidea</taxon>
        <taxon>Heteroderidae</taxon>
        <taxon>Heteroderinae</taxon>
        <taxon>Globodera</taxon>
    </lineage>
</organism>
<dbReference type="Proteomes" id="UP000887572">
    <property type="component" value="Unplaced"/>
</dbReference>
<protein>
    <submittedName>
        <fullName evidence="3">Uncharacterized protein</fullName>
    </submittedName>
</protein>
<sequence>MPNHPNPRGTSIAVTMILAHLKLSPGTPMPSSGPPAFPAIPPATDNAKDIDSVSIGSPLSNAPNPEDNIPADGQTADFRPAPDRTRTDSSTDDSHPRIRGPSPANPPHPPTEPQAPSPVHAPSIEVVIGNRGPATNARPAPPRPRRPRRRPFRGPLVSRVRVLSSGAVLSLPPRGPTHRRGNPTRPLYALNPRGPTPLNAIRFPQGHPATSSSLDFPLDVPTCFAIGGVSRPRAI</sequence>
<name>A0A914HZI7_GLORO</name>
<accession>A0A914HZI7</accession>
<reference evidence="3" key="1">
    <citation type="submission" date="2022-11" db="UniProtKB">
        <authorList>
            <consortium name="WormBaseParasite"/>
        </authorList>
    </citation>
    <scope>IDENTIFICATION</scope>
</reference>
<feature type="compositionally biased region" description="Pro residues" evidence="1">
    <location>
        <begin position="27"/>
        <end position="41"/>
    </location>
</feature>
<evidence type="ECO:0000313" key="3">
    <source>
        <dbReference type="WBParaSite" id="Gr19_v10_g5925.t1"/>
    </source>
</evidence>
<feature type="region of interest" description="Disordered" evidence="1">
    <location>
        <begin position="167"/>
        <end position="189"/>
    </location>
</feature>
<evidence type="ECO:0000256" key="1">
    <source>
        <dbReference type="SAM" id="MobiDB-lite"/>
    </source>
</evidence>
<feature type="compositionally biased region" description="Pro residues" evidence="1">
    <location>
        <begin position="103"/>
        <end position="116"/>
    </location>
</feature>
<feature type="compositionally biased region" description="Basic and acidic residues" evidence="1">
    <location>
        <begin position="80"/>
        <end position="96"/>
    </location>
</feature>
<proteinExistence type="predicted"/>
<evidence type="ECO:0000313" key="2">
    <source>
        <dbReference type="Proteomes" id="UP000887572"/>
    </source>
</evidence>
<feature type="region of interest" description="Disordered" evidence="1">
    <location>
        <begin position="25"/>
        <end position="155"/>
    </location>
</feature>